<dbReference type="Gene3D" id="3.90.1200.10">
    <property type="match status" value="1"/>
</dbReference>
<dbReference type="OrthoDB" id="6381776at2759"/>
<dbReference type="PANTHER" id="PTHR11012:SF30">
    <property type="entry name" value="PROTEIN KINASE-LIKE DOMAIN-CONTAINING"/>
    <property type="match status" value="1"/>
</dbReference>
<dbReference type="SUPFAM" id="SSF56112">
    <property type="entry name" value="Protein kinase-like (PK-like)"/>
    <property type="match status" value="1"/>
</dbReference>
<evidence type="ECO:0000313" key="2">
    <source>
        <dbReference type="EMBL" id="CDW34842.1"/>
    </source>
</evidence>
<dbReference type="SMART" id="SM00587">
    <property type="entry name" value="CHK"/>
    <property type="match status" value="1"/>
</dbReference>
<accession>A0A0K2UA87</accession>
<dbReference type="InterPro" id="IPR015897">
    <property type="entry name" value="CHK_kinase-like"/>
</dbReference>
<dbReference type="PANTHER" id="PTHR11012">
    <property type="entry name" value="PROTEIN KINASE-LIKE DOMAIN-CONTAINING"/>
    <property type="match status" value="1"/>
</dbReference>
<dbReference type="EMBL" id="HACA01017481">
    <property type="protein sequence ID" value="CDW34842.1"/>
    <property type="molecule type" value="Transcribed_RNA"/>
</dbReference>
<organism evidence="2">
    <name type="scientific">Lepeophtheirus salmonis</name>
    <name type="common">Salmon louse</name>
    <name type="synonym">Caligus salmonis</name>
    <dbReference type="NCBI Taxonomy" id="72036"/>
    <lineage>
        <taxon>Eukaryota</taxon>
        <taxon>Metazoa</taxon>
        <taxon>Ecdysozoa</taxon>
        <taxon>Arthropoda</taxon>
        <taxon>Crustacea</taxon>
        <taxon>Multicrustacea</taxon>
        <taxon>Hexanauplia</taxon>
        <taxon>Copepoda</taxon>
        <taxon>Siphonostomatoida</taxon>
        <taxon>Caligidae</taxon>
        <taxon>Lepeophtheirus</taxon>
    </lineage>
</organism>
<name>A0A0K2UA87_LEPSM</name>
<dbReference type="Pfam" id="PF02958">
    <property type="entry name" value="EcKL"/>
    <property type="match status" value="1"/>
</dbReference>
<dbReference type="AlphaFoldDB" id="A0A0K2UA87"/>
<dbReference type="InterPro" id="IPR011009">
    <property type="entry name" value="Kinase-like_dom_sf"/>
</dbReference>
<reference evidence="2" key="1">
    <citation type="submission" date="2014-05" db="EMBL/GenBank/DDBJ databases">
        <authorList>
            <person name="Chronopoulou M."/>
        </authorList>
    </citation>
    <scope>NUCLEOTIDE SEQUENCE</scope>
    <source>
        <tissue evidence="2">Whole organism</tissue>
    </source>
</reference>
<protein>
    <recommendedName>
        <fullName evidence="1">CHK kinase-like domain-containing protein</fullName>
    </recommendedName>
</protein>
<dbReference type="InterPro" id="IPR004119">
    <property type="entry name" value="EcKL"/>
</dbReference>
<evidence type="ECO:0000259" key="1">
    <source>
        <dbReference type="SMART" id="SM00587"/>
    </source>
</evidence>
<proteinExistence type="predicted"/>
<feature type="domain" description="CHK kinase-like" evidence="1">
    <location>
        <begin position="134"/>
        <end position="330"/>
    </location>
</feature>
<sequence>MSTPHEDEIRLNNDIVKEAISIKEGLPCSDTVENVSYEVRMGSEKGDNFTCTIFALSAKGTIKGSEEKTYEFIAKVIPVEPSRVDFVKYSRLNATEVFFYKKIAPTLREYATKYSELKVFFPEVYHIDEEAGVFIFENFKTQGYKMRDRKVGLDEAHINIAFTRLAAHHTLTYHYIQENGTNALEEAGILRKGWLLETPIANEIMGYMNTLIQTISGVVATKDEALSNDLNTFFGAKNPADCINELLAKQSPMQLVLHGDGWVNNFLFKYNEKGDPIDMVAVDFQISRVGDPCQDVSHLMFPCTSPKERKEKWEAWLCHYYKSLKTHMKIMGYELESLYPEESMKKSFEDYRVFGFMLATFMSMHMLTDEAKEGGSMDMDNFKGQELSDVMQSTDKTIESILKCDNSLKQRLVDLAREAKENGIF</sequence>